<feature type="compositionally biased region" description="Basic and acidic residues" evidence="1">
    <location>
        <begin position="12"/>
        <end position="28"/>
    </location>
</feature>
<proteinExistence type="predicted"/>
<feature type="region of interest" description="Disordered" evidence="1">
    <location>
        <begin position="1"/>
        <end position="35"/>
    </location>
</feature>
<accession>A0A0C3CIB7</accession>
<dbReference type="AlphaFoldDB" id="A0A0C3CIB7"/>
<reference evidence="3" key="2">
    <citation type="submission" date="2015-01" db="EMBL/GenBank/DDBJ databases">
        <title>Evolutionary Origins and Diversification of the Mycorrhizal Mutualists.</title>
        <authorList>
            <consortium name="DOE Joint Genome Institute"/>
            <consortium name="Mycorrhizal Genomics Consortium"/>
            <person name="Kohler A."/>
            <person name="Kuo A."/>
            <person name="Nagy L.G."/>
            <person name="Floudas D."/>
            <person name="Copeland A."/>
            <person name="Barry K.W."/>
            <person name="Cichocki N."/>
            <person name="Veneault-Fourrey C."/>
            <person name="LaButti K."/>
            <person name="Lindquist E.A."/>
            <person name="Lipzen A."/>
            <person name="Lundell T."/>
            <person name="Morin E."/>
            <person name="Murat C."/>
            <person name="Riley R."/>
            <person name="Ohm R."/>
            <person name="Sun H."/>
            <person name="Tunlid A."/>
            <person name="Henrissat B."/>
            <person name="Grigoriev I.V."/>
            <person name="Hibbett D.S."/>
            <person name="Martin F."/>
        </authorList>
    </citation>
    <scope>NUCLEOTIDE SEQUENCE [LARGE SCALE GENOMIC DNA]</scope>
    <source>
        <strain evidence="3">h7</strain>
    </source>
</reference>
<gene>
    <name evidence="2" type="ORF">M413DRAFT_26163</name>
</gene>
<organism evidence="2 3">
    <name type="scientific">Hebeloma cylindrosporum</name>
    <dbReference type="NCBI Taxonomy" id="76867"/>
    <lineage>
        <taxon>Eukaryota</taxon>
        <taxon>Fungi</taxon>
        <taxon>Dikarya</taxon>
        <taxon>Basidiomycota</taxon>
        <taxon>Agaricomycotina</taxon>
        <taxon>Agaricomycetes</taxon>
        <taxon>Agaricomycetidae</taxon>
        <taxon>Agaricales</taxon>
        <taxon>Agaricineae</taxon>
        <taxon>Hymenogastraceae</taxon>
        <taxon>Hebeloma</taxon>
    </lineage>
</organism>
<dbReference type="HOGENOM" id="CLU_1722605_0_0_1"/>
<dbReference type="Proteomes" id="UP000053424">
    <property type="component" value="Unassembled WGS sequence"/>
</dbReference>
<evidence type="ECO:0000313" key="3">
    <source>
        <dbReference type="Proteomes" id="UP000053424"/>
    </source>
</evidence>
<reference evidence="2 3" key="1">
    <citation type="submission" date="2014-04" db="EMBL/GenBank/DDBJ databases">
        <authorList>
            <consortium name="DOE Joint Genome Institute"/>
            <person name="Kuo A."/>
            <person name="Gay G."/>
            <person name="Dore J."/>
            <person name="Kohler A."/>
            <person name="Nagy L.G."/>
            <person name="Floudas D."/>
            <person name="Copeland A."/>
            <person name="Barry K.W."/>
            <person name="Cichocki N."/>
            <person name="Veneault-Fourrey C."/>
            <person name="LaButti K."/>
            <person name="Lindquist E.A."/>
            <person name="Lipzen A."/>
            <person name="Lundell T."/>
            <person name="Morin E."/>
            <person name="Murat C."/>
            <person name="Sun H."/>
            <person name="Tunlid A."/>
            <person name="Henrissat B."/>
            <person name="Grigoriev I.V."/>
            <person name="Hibbett D.S."/>
            <person name="Martin F."/>
            <person name="Nordberg H.P."/>
            <person name="Cantor M.N."/>
            <person name="Hua S.X."/>
        </authorList>
    </citation>
    <scope>NUCLEOTIDE SEQUENCE [LARGE SCALE GENOMIC DNA]</scope>
    <source>
        <strain evidence="3">h7</strain>
    </source>
</reference>
<name>A0A0C3CIB7_HEBCY</name>
<evidence type="ECO:0000313" key="2">
    <source>
        <dbReference type="EMBL" id="KIM43884.1"/>
    </source>
</evidence>
<keyword evidence="3" id="KW-1185">Reference proteome</keyword>
<protein>
    <submittedName>
        <fullName evidence="2">Uncharacterized protein</fullName>
    </submittedName>
</protein>
<evidence type="ECO:0000256" key="1">
    <source>
        <dbReference type="SAM" id="MobiDB-lite"/>
    </source>
</evidence>
<sequence length="152" mass="16560">MYIVSDATYDPEVTKEGERGHTQIRKEGALGSHPPFRDPGSSQPWVYKTWAVLSFNFSSSSHFLFSSFPLLPSSLPSHCPTLLSGSSTTHRDLADSLTTPEPLLSLPVAITLDLDGGSLDLPTFSLLRLEGGAGLGLRYLDRCRHESLENAD</sequence>
<dbReference type="EMBL" id="KN831775">
    <property type="protein sequence ID" value="KIM43884.1"/>
    <property type="molecule type" value="Genomic_DNA"/>
</dbReference>